<dbReference type="InterPro" id="IPR023828">
    <property type="entry name" value="Peptidase_S8_Ser-AS"/>
</dbReference>
<dbReference type="OrthoDB" id="206201at2759"/>
<dbReference type="SUPFAM" id="SSF52743">
    <property type="entry name" value="Subtilisin-like"/>
    <property type="match status" value="1"/>
</dbReference>
<feature type="domain" description="Peptidase S8/S53" evidence="7">
    <location>
        <begin position="131"/>
        <end position="227"/>
    </location>
</feature>
<keyword evidence="10" id="KW-1185">Reference proteome</keyword>
<organism evidence="9 10">
    <name type="scientific">Asparagus officinalis</name>
    <name type="common">Garden asparagus</name>
    <dbReference type="NCBI Taxonomy" id="4686"/>
    <lineage>
        <taxon>Eukaryota</taxon>
        <taxon>Viridiplantae</taxon>
        <taxon>Streptophyta</taxon>
        <taxon>Embryophyta</taxon>
        <taxon>Tracheophyta</taxon>
        <taxon>Spermatophyta</taxon>
        <taxon>Magnoliopsida</taxon>
        <taxon>Liliopsida</taxon>
        <taxon>Asparagales</taxon>
        <taxon>Asparagaceae</taxon>
        <taxon>Asparagoideae</taxon>
        <taxon>Asparagus</taxon>
    </lineage>
</organism>
<comment type="caution">
    <text evidence="6">Lacks conserved residue(s) required for the propagation of feature annotation.</text>
</comment>
<dbReference type="GO" id="GO:0004252">
    <property type="term" value="F:serine-type endopeptidase activity"/>
    <property type="evidence" value="ECO:0007669"/>
    <property type="project" value="InterPro"/>
</dbReference>
<feature type="domain" description="Subtilisin-like protease fibronectin type-III" evidence="8">
    <location>
        <begin position="311"/>
        <end position="405"/>
    </location>
</feature>
<dbReference type="PANTHER" id="PTHR10795">
    <property type="entry name" value="PROPROTEIN CONVERTASE SUBTILISIN/KEXIN"/>
    <property type="match status" value="1"/>
</dbReference>
<evidence type="ECO:0008006" key="11">
    <source>
        <dbReference type="Google" id="ProtNLM"/>
    </source>
</evidence>
<dbReference type="Gramene" id="ONK78989">
    <property type="protein sequence ID" value="ONK78989"/>
    <property type="gene ID" value="A4U43_C01F1730"/>
</dbReference>
<evidence type="ECO:0000259" key="8">
    <source>
        <dbReference type="Pfam" id="PF17766"/>
    </source>
</evidence>
<dbReference type="AlphaFoldDB" id="A0A5P1FPS6"/>
<evidence type="ECO:0000256" key="3">
    <source>
        <dbReference type="ARBA" id="ARBA00022729"/>
    </source>
</evidence>
<dbReference type="InterPro" id="IPR041469">
    <property type="entry name" value="Subtilisin-like_FN3"/>
</dbReference>
<gene>
    <name evidence="9" type="ORF">A4U43_C01F1730</name>
</gene>
<dbReference type="EMBL" id="CM007381">
    <property type="protein sequence ID" value="ONK78989.1"/>
    <property type="molecule type" value="Genomic_DNA"/>
</dbReference>
<dbReference type="PROSITE" id="PS00138">
    <property type="entry name" value="SUBTILASE_SER"/>
    <property type="match status" value="1"/>
</dbReference>
<keyword evidence="2" id="KW-0645">Protease</keyword>
<dbReference type="CDD" id="cd02120">
    <property type="entry name" value="PA_subtilisin_like"/>
    <property type="match status" value="1"/>
</dbReference>
<dbReference type="Gene3D" id="2.60.40.2310">
    <property type="match status" value="1"/>
</dbReference>
<proteinExistence type="inferred from homology"/>
<dbReference type="Gene3D" id="3.40.50.200">
    <property type="entry name" value="Peptidase S8/S53 domain"/>
    <property type="match status" value="1"/>
</dbReference>
<dbReference type="InterPro" id="IPR000209">
    <property type="entry name" value="Peptidase_S8/S53_dom"/>
</dbReference>
<dbReference type="InterPro" id="IPR045051">
    <property type="entry name" value="SBT"/>
</dbReference>
<evidence type="ECO:0000256" key="4">
    <source>
        <dbReference type="ARBA" id="ARBA00022801"/>
    </source>
</evidence>
<dbReference type="PROSITE" id="PS51892">
    <property type="entry name" value="SUBTILASE"/>
    <property type="match status" value="1"/>
</dbReference>
<evidence type="ECO:0000313" key="9">
    <source>
        <dbReference type="EMBL" id="ONK78989.1"/>
    </source>
</evidence>
<dbReference type="GO" id="GO:0006508">
    <property type="term" value="P:proteolysis"/>
    <property type="evidence" value="ECO:0007669"/>
    <property type="project" value="UniProtKB-KW"/>
</dbReference>
<keyword evidence="5" id="KW-0720">Serine protease</keyword>
<comment type="similarity">
    <text evidence="1 6">Belongs to the peptidase S8 family.</text>
</comment>
<evidence type="ECO:0000256" key="6">
    <source>
        <dbReference type="PROSITE-ProRule" id="PRU01240"/>
    </source>
</evidence>
<dbReference type="OMA" id="CTTKLSH"/>
<evidence type="ECO:0000313" key="10">
    <source>
        <dbReference type="Proteomes" id="UP000243459"/>
    </source>
</evidence>
<sequence>MFGTFNILEQSRSKNTFYECQRPEMLQPAAVLGSIVVCFFGQGFLEGTSDLSAVVDTARVRGFAGFVLVANPLYGDFVAQPIPFSVPGIMIPRVSDAQILIHYYEDYTNKNPTKYRATAAIKEGRMATFDDPAPIVARTSSRGPDIVDDKMNPADVLKPDILAPGDQIWSAWSPVSLMNPILRGRAFALLSGTSMATPHVAGVAALVKQAHPGWSPAMIASAISTTAAGYDSRGLPIMAQGGELYRVYNSTPFDRGSGFVSPAGALDPGLVFSAEFEDYISFLCSLPGLDRARVKYVTGASCNVPVPSPADLNLPSITISALSGSQSIHRRATNVASSPETYTCSVLPPDGVAVEVQPMIFTVLPRRTQELVIRFNVPHGSDGFKFGEIVLVGSLNHIVRLPLSVFPKA</sequence>
<evidence type="ECO:0000256" key="2">
    <source>
        <dbReference type="ARBA" id="ARBA00022670"/>
    </source>
</evidence>
<keyword evidence="4" id="KW-0378">Hydrolase</keyword>
<dbReference type="Pfam" id="PF17766">
    <property type="entry name" value="fn3_6"/>
    <property type="match status" value="1"/>
</dbReference>
<keyword evidence="3" id="KW-0732">Signal</keyword>
<accession>A0A5P1FPS6</accession>
<reference evidence="10" key="1">
    <citation type="journal article" date="2017" name="Nat. Commun.">
        <title>The asparagus genome sheds light on the origin and evolution of a young Y chromosome.</title>
        <authorList>
            <person name="Harkess A."/>
            <person name="Zhou J."/>
            <person name="Xu C."/>
            <person name="Bowers J.E."/>
            <person name="Van der Hulst R."/>
            <person name="Ayyampalayam S."/>
            <person name="Mercati F."/>
            <person name="Riccardi P."/>
            <person name="McKain M.R."/>
            <person name="Kakrana A."/>
            <person name="Tang H."/>
            <person name="Ray J."/>
            <person name="Groenendijk J."/>
            <person name="Arikit S."/>
            <person name="Mathioni S.M."/>
            <person name="Nakano M."/>
            <person name="Shan H."/>
            <person name="Telgmann-Rauber A."/>
            <person name="Kanno A."/>
            <person name="Yue Z."/>
            <person name="Chen H."/>
            <person name="Li W."/>
            <person name="Chen Y."/>
            <person name="Xu X."/>
            <person name="Zhang Y."/>
            <person name="Luo S."/>
            <person name="Chen H."/>
            <person name="Gao J."/>
            <person name="Mao Z."/>
            <person name="Pires J.C."/>
            <person name="Luo M."/>
            <person name="Kudrna D."/>
            <person name="Wing R.A."/>
            <person name="Meyers B.C."/>
            <person name="Yi K."/>
            <person name="Kong H."/>
            <person name="Lavrijsen P."/>
            <person name="Sunseri F."/>
            <person name="Falavigna A."/>
            <person name="Ye Y."/>
            <person name="Leebens-Mack J.H."/>
            <person name="Chen G."/>
        </authorList>
    </citation>
    <scope>NUCLEOTIDE SEQUENCE [LARGE SCALE GENOMIC DNA]</scope>
    <source>
        <strain evidence="10">cv. DH0086</strain>
    </source>
</reference>
<dbReference type="Pfam" id="PF00082">
    <property type="entry name" value="Peptidase_S8"/>
    <property type="match status" value="1"/>
</dbReference>
<evidence type="ECO:0000256" key="5">
    <source>
        <dbReference type="ARBA" id="ARBA00022825"/>
    </source>
</evidence>
<evidence type="ECO:0000256" key="1">
    <source>
        <dbReference type="ARBA" id="ARBA00011073"/>
    </source>
</evidence>
<dbReference type="Proteomes" id="UP000243459">
    <property type="component" value="Chromosome 1"/>
</dbReference>
<evidence type="ECO:0000259" key="7">
    <source>
        <dbReference type="Pfam" id="PF00082"/>
    </source>
</evidence>
<dbReference type="InterPro" id="IPR036852">
    <property type="entry name" value="Peptidase_S8/S53_dom_sf"/>
</dbReference>
<protein>
    <recommendedName>
        <fullName evidence="11">Subtilisin-like protease fibronectin type-III domain-containing protein</fullName>
    </recommendedName>
</protein>
<dbReference type="Gene3D" id="3.50.30.30">
    <property type="match status" value="1"/>
</dbReference>
<name>A0A5P1FPS6_ASPOF</name>